<reference evidence="1" key="1">
    <citation type="submission" date="2018-05" db="EMBL/GenBank/DDBJ databases">
        <authorList>
            <person name="Lanie J.A."/>
            <person name="Ng W.-L."/>
            <person name="Kazmierczak K.M."/>
            <person name="Andrzejewski T.M."/>
            <person name="Davidsen T.M."/>
            <person name="Wayne K.J."/>
            <person name="Tettelin H."/>
            <person name="Glass J.I."/>
            <person name="Rusch D."/>
            <person name="Podicherti R."/>
            <person name="Tsui H.-C.T."/>
            <person name="Winkler M.E."/>
        </authorList>
    </citation>
    <scope>NUCLEOTIDE SEQUENCE</scope>
</reference>
<dbReference type="EMBL" id="UINC01035140">
    <property type="protein sequence ID" value="SVB27073.1"/>
    <property type="molecule type" value="Genomic_DNA"/>
</dbReference>
<gene>
    <name evidence="1" type="ORF">METZ01_LOCUS179927</name>
</gene>
<sequence length="29" mass="3525">CGFSSFLLSLLYQFSHFCQAKKENKIWWL</sequence>
<protein>
    <submittedName>
        <fullName evidence="1">Uncharacterized protein</fullName>
    </submittedName>
</protein>
<evidence type="ECO:0000313" key="1">
    <source>
        <dbReference type="EMBL" id="SVB27073.1"/>
    </source>
</evidence>
<organism evidence="1">
    <name type="scientific">marine metagenome</name>
    <dbReference type="NCBI Taxonomy" id="408172"/>
    <lineage>
        <taxon>unclassified sequences</taxon>
        <taxon>metagenomes</taxon>
        <taxon>ecological metagenomes</taxon>
    </lineage>
</organism>
<accession>A0A382CP48</accession>
<proteinExistence type="predicted"/>
<feature type="non-terminal residue" evidence="1">
    <location>
        <position position="1"/>
    </location>
</feature>
<feature type="non-terminal residue" evidence="1">
    <location>
        <position position="29"/>
    </location>
</feature>
<name>A0A382CP48_9ZZZZ</name>
<dbReference type="AlphaFoldDB" id="A0A382CP48"/>